<sequence>MYDLRITRFVIINKLLPREMDVACLNKEWIVPGELPLGYEDSSTCPAREGLLGQNPTRSVGTRRRVPNTCQPVEGQKYMPGVTWVLDIEPIHQEKPPWIFYRKSFKNISQLKYFAVILETFAQC</sequence>
<keyword evidence="2" id="KW-1185">Reference proteome</keyword>
<gene>
    <name evidence="1" type="ORF">FB45DRAFT_1008099</name>
</gene>
<dbReference type="Proteomes" id="UP001221142">
    <property type="component" value="Unassembled WGS sequence"/>
</dbReference>
<proteinExistence type="predicted"/>
<evidence type="ECO:0000313" key="1">
    <source>
        <dbReference type="EMBL" id="KAJ7615821.1"/>
    </source>
</evidence>
<evidence type="ECO:0000313" key="2">
    <source>
        <dbReference type="Proteomes" id="UP001221142"/>
    </source>
</evidence>
<name>A0AAD7FEM9_9AGAR</name>
<dbReference type="EMBL" id="JARKIF010000023">
    <property type="protein sequence ID" value="KAJ7615821.1"/>
    <property type="molecule type" value="Genomic_DNA"/>
</dbReference>
<comment type="caution">
    <text evidence="1">The sequence shown here is derived from an EMBL/GenBank/DDBJ whole genome shotgun (WGS) entry which is preliminary data.</text>
</comment>
<protein>
    <submittedName>
        <fullName evidence="1">Uncharacterized protein</fullName>
    </submittedName>
</protein>
<organism evidence="1 2">
    <name type="scientific">Roridomyces roridus</name>
    <dbReference type="NCBI Taxonomy" id="1738132"/>
    <lineage>
        <taxon>Eukaryota</taxon>
        <taxon>Fungi</taxon>
        <taxon>Dikarya</taxon>
        <taxon>Basidiomycota</taxon>
        <taxon>Agaricomycotina</taxon>
        <taxon>Agaricomycetes</taxon>
        <taxon>Agaricomycetidae</taxon>
        <taxon>Agaricales</taxon>
        <taxon>Marasmiineae</taxon>
        <taxon>Mycenaceae</taxon>
        <taxon>Roridomyces</taxon>
    </lineage>
</organism>
<reference evidence="1" key="1">
    <citation type="submission" date="2023-03" db="EMBL/GenBank/DDBJ databases">
        <title>Massive genome expansion in bonnet fungi (Mycena s.s.) driven by repeated elements and novel gene families across ecological guilds.</title>
        <authorList>
            <consortium name="Lawrence Berkeley National Laboratory"/>
            <person name="Harder C.B."/>
            <person name="Miyauchi S."/>
            <person name="Viragh M."/>
            <person name="Kuo A."/>
            <person name="Thoen E."/>
            <person name="Andreopoulos B."/>
            <person name="Lu D."/>
            <person name="Skrede I."/>
            <person name="Drula E."/>
            <person name="Henrissat B."/>
            <person name="Morin E."/>
            <person name="Kohler A."/>
            <person name="Barry K."/>
            <person name="LaButti K."/>
            <person name="Morin E."/>
            <person name="Salamov A."/>
            <person name="Lipzen A."/>
            <person name="Mereny Z."/>
            <person name="Hegedus B."/>
            <person name="Baldrian P."/>
            <person name="Stursova M."/>
            <person name="Weitz H."/>
            <person name="Taylor A."/>
            <person name="Grigoriev I.V."/>
            <person name="Nagy L.G."/>
            <person name="Martin F."/>
            <person name="Kauserud H."/>
        </authorList>
    </citation>
    <scope>NUCLEOTIDE SEQUENCE</scope>
    <source>
        <strain evidence="1">9284</strain>
    </source>
</reference>
<dbReference type="AlphaFoldDB" id="A0AAD7FEM9"/>
<accession>A0AAD7FEM9</accession>